<keyword evidence="4" id="KW-0131">Cell cycle</keyword>
<evidence type="ECO:0000313" key="6">
    <source>
        <dbReference type="Proteomes" id="UP000243605"/>
    </source>
</evidence>
<evidence type="ECO:0000256" key="4">
    <source>
        <dbReference type="ARBA" id="ARBA00023306"/>
    </source>
</evidence>
<keyword evidence="6" id="KW-1185">Reference proteome</keyword>
<reference evidence="5 6" key="1">
    <citation type="submission" date="2016-10" db="EMBL/GenBank/DDBJ databases">
        <authorList>
            <person name="Varghese N."/>
            <person name="Submissions S."/>
        </authorList>
    </citation>
    <scope>NUCLEOTIDE SEQUENCE [LARGE SCALE GENOMIC DNA]</scope>
    <source>
        <strain evidence="5 6">IBRC-M10081</strain>
    </source>
</reference>
<evidence type="ECO:0000313" key="5">
    <source>
        <dbReference type="EMBL" id="SEV83870.1"/>
    </source>
</evidence>
<proteinExistence type="predicted"/>
<gene>
    <name evidence="5" type="ORF">SAMN05192557_0379</name>
</gene>
<sequence>MKKIDIVEGLLYIAGDSGIREELLLNHVPLTLTELKQLVDSYDKPHLQIKKYGDKYFLQTTEALEPYHFDMVKVENKSRLSQASLEVLAIIAYNQPVSRAEIEGLRGVNSDGPIDTLTNRDLVYKKEVKEQRYFHYLTTNYFLEVFGLESLDDLPHRNGASEKDEIDLFFKHLKDEA</sequence>
<dbReference type="PANTHER" id="PTHR34298">
    <property type="entry name" value="SEGREGATION AND CONDENSATION PROTEIN B"/>
    <property type="match status" value="1"/>
</dbReference>
<dbReference type="EMBL" id="FOIT01000001">
    <property type="protein sequence ID" value="SEV83870.1"/>
    <property type="molecule type" value="Genomic_DNA"/>
</dbReference>
<name>A0A662Z389_9STAP</name>
<accession>A0A662Z389</accession>
<dbReference type="InterPro" id="IPR005234">
    <property type="entry name" value="ScpB_csome_segregation"/>
</dbReference>
<organism evidence="5 6">
    <name type="scientific">Aliicoccus persicus</name>
    <dbReference type="NCBI Taxonomy" id="930138"/>
    <lineage>
        <taxon>Bacteria</taxon>
        <taxon>Bacillati</taxon>
        <taxon>Bacillota</taxon>
        <taxon>Bacilli</taxon>
        <taxon>Bacillales</taxon>
        <taxon>Staphylococcaceae</taxon>
        <taxon>Aliicoccus</taxon>
    </lineage>
</organism>
<dbReference type="PANTHER" id="PTHR34298:SF2">
    <property type="entry name" value="SEGREGATION AND CONDENSATION PROTEIN B"/>
    <property type="match status" value="1"/>
</dbReference>
<dbReference type="AlphaFoldDB" id="A0A662Z389"/>
<dbReference type="GO" id="GO:0051304">
    <property type="term" value="P:chromosome separation"/>
    <property type="evidence" value="ECO:0007669"/>
    <property type="project" value="InterPro"/>
</dbReference>
<dbReference type="NCBIfam" id="TIGR00281">
    <property type="entry name" value="SMC-Scp complex subunit ScpB"/>
    <property type="match status" value="1"/>
</dbReference>
<protein>
    <submittedName>
        <fullName evidence="5">Condensin subunit ScpB</fullName>
    </submittedName>
</protein>
<dbReference type="OrthoDB" id="9806226at2"/>
<evidence type="ECO:0000256" key="1">
    <source>
        <dbReference type="ARBA" id="ARBA00022490"/>
    </source>
</evidence>
<evidence type="ECO:0000256" key="2">
    <source>
        <dbReference type="ARBA" id="ARBA00022618"/>
    </source>
</evidence>
<dbReference type="Gene3D" id="1.10.10.10">
    <property type="entry name" value="Winged helix-like DNA-binding domain superfamily/Winged helix DNA-binding domain"/>
    <property type="match status" value="1"/>
</dbReference>
<keyword evidence="3" id="KW-0159">Chromosome partition</keyword>
<keyword evidence="1" id="KW-0963">Cytoplasm</keyword>
<dbReference type="InterPro" id="IPR036388">
    <property type="entry name" value="WH-like_DNA-bd_sf"/>
</dbReference>
<dbReference type="GO" id="GO:0051301">
    <property type="term" value="P:cell division"/>
    <property type="evidence" value="ECO:0007669"/>
    <property type="project" value="UniProtKB-KW"/>
</dbReference>
<evidence type="ECO:0000256" key="3">
    <source>
        <dbReference type="ARBA" id="ARBA00022829"/>
    </source>
</evidence>
<dbReference type="RefSeq" id="WP_091473365.1">
    <property type="nucleotide sequence ID" value="NZ_FOIT01000001.1"/>
</dbReference>
<dbReference type="InterPro" id="IPR036390">
    <property type="entry name" value="WH_DNA-bd_sf"/>
</dbReference>
<dbReference type="Proteomes" id="UP000243605">
    <property type="component" value="Unassembled WGS sequence"/>
</dbReference>
<keyword evidence="2" id="KW-0132">Cell division</keyword>
<dbReference type="Pfam" id="PF04079">
    <property type="entry name" value="SMC_ScpB"/>
    <property type="match status" value="1"/>
</dbReference>
<dbReference type="SUPFAM" id="SSF46785">
    <property type="entry name" value="Winged helix' DNA-binding domain"/>
    <property type="match status" value="1"/>
</dbReference>